<evidence type="ECO:0000313" key="16">
    <source>
        <dbReference type="Proteomes" id="UP001161325"/>
    </source>
</evidence>
<dbReference type="InterPro" id="IPR050077">
    <property type="entry name" value="LexA_repressor"/>
</dbReference>
<evidence type="ECO:0000256" key="7">
    <source>
        <dbReference type="ARBA" id="ARBA00023015"/>
    </source>
</evidence>
<evidence type="ECO:0000256" key="4">
    <source>
        <dbReference type="ARBA" id="ARBA00022763"/>
    </source>
</evidence>
<keyword evidence="7" id="KW-0805">Transcription regulation</keyword>
<dbReference type="GO" id="GO:0006281">
    <property type="term" value="P:DNA repair"/>
    <property type="evidence" value="ECO:0007669"/>
    <property type="project" value="UniProtKB-KW"/>
</dbReference>
<keyword evidence="16" id="KW-1185">Reference proteome</keyword>
<sequence>MAEPLTPIERKVYQYLIDFLAENTYQPSIREIGKRFRIKSTKTVSDLLQALTSKGYIERDPSRSRGVRILGYQGVSRIQPVPYYGKIHAGEPALLPEGREGFVTFDRRFVPGEDAFLLRVKGDSMTGRGILDGDYVMVSPSTPAGEGDVIAARLGEDATVKTLTHRDGATVLKPANPAEREIVVGPSDDFAVLGVVCGIFRPFFDRDAFEGAIPT</sequence>
<dbReference type="InterPro" id="IPR036388">
    <property type="entry name" value="WH-like_DNA-bd_sf"/>
</dbReference>
<keyword evidence="4" id="KW-0227">DNA damage</keyword>
<evidence type="ECO:0000256" key="9">
    <source>
        <dbReference type="ARBA" id="ARBA00023163"/>
    </source>
</evidence>
<dbReference type="GO" id="GO:0009432">
    <property type="term" value="P:SOS response"/>
    <property type="evidence" value="ECO:0007669"/>
    <property type="project" value="UniProtKB-KW"/>
</dbReference>
<feature type="domain" description="Peptidase S24/S26A/S26B/S26C" evidence="13">
    <location>
        <begin position="82"/>
        <end position="197"/>
    </location>
</feature>
<organism evidence="15 16">
    <name type="scientific">Roseisolibacter agri</name>
    <dbReference type="NCBI Taxonomy" id="2014610"/>
    <lineage>
        <taxon>Bacteria</taxon>
        <taxon>Pseudomonadati</taxon>
        <taxon>Gemmatimonadota</taxon>
        <taxon>Gemmatimonadia</taxon>
        <taxon>Gemmatimonadales</taxon>
        <taxon>Gemmatimonadaceae</taxon>
        <taxon>Roseisolibacter</taxon>
    </lineage>
</organism>
<dbReference type="SUPFAM" id="SSF51306">
    <property type="entry name" value="LexA/Signal peptidase"/>
    <property type="match status" value="1"/>
</dbReference>
<keyword evidence="6 12" id="KW-0068">Autocatalytic cleavage</keyword>
<evidence type="ECO:0000256" key="10">
    <source>
        <dbReference type="ARBA" id="ARBA00023204"/>
    </source>
</evidence>
<comment type="similarity">
    <text evidence="1 12">Belongs to the peptidase S24 family.</text>
</comment>
<dbReference type="InterPro" id="IPR006200">
    <property type="entry name" value="LexA"/>
</dbReference>
<reference evidence="15" key="1">
    <citation type="submission" date="2022-08" db="EMBL/GenBank/DDBJ databases">
        <title>Draft genome sequencing of Roseisolibacter agri AW1220.</title>
        <authorList>
            <person name="Tobiishi Y."/>
            <person name="Tonouchi A."/>
        </authorList>
    </citation>
    <scope>NUCLEOTIDE SEQUENCE</scope>
    <source>
        <strain evidence="15">AW1220</strain>
    </source>
</reference>
<keyword evidence="10" id="KW-0234">DNA repair</keyword>
<dbReference type="GO" id="GO:0006260">
    <property type="term" value="P:DNA replication"/>
    <property type="evidence" value="ECO:0007669"/>
    <property type="project" value="UniProtKB-KW"/>
</dbReference>
<dbReference type="Pfam" id="PF01726">
    <property type="entry name" value="LexA_DNA_bind"/>
    <property type="match status" value="1"/>
</dbReference>
<evidence type="ECO:0000256" key="6">
    <source>
        <dbReference type="ARBA" id="ARBA00022813"/>
    </source>
</evidence>
<keyword evidence="8" id="KW-0238">DNA-binding</keyword>
<evidence type="ECO:0000256" key="11">
    <source>
        <dbReference type="ARBA" id="ARBA00023236"/>
    </source>
</evidence>
<proteinExistence type="inferred from homology"/>
<dbReference type="Gene3D" id="1.10.10.10">
    <property type="entry name" value="Winged helix-like DNA-binding domain superfamily/Winged helix DNA-binding domain"/>
    <property type="match status" value="1"/>
</dbReference>
<dbReference type="AlphaFoldDB" id="A0AA37VF71"/>
<dbReference type="NCBIfam" id="TIGR00498">
    <property type="entry name" value="lexA"/>
    <property type="match status" value="1"/>
</dbReference>
<evidence type="ECO:0000313" key="15">
    <source>
        <dbReference type="EMBL" id="GLC26384.1"/>
    </source>
</evidence>
<evidence type="ECO:0000256" key="8">
    <source>
        <dbReference type="ARBA" id="ARBA00023125"/>
    </source>
</evidence>
<evidence type="ECO:0000259" key="13">
    <source>
        <dbReference type="Pfam" id="PF00717"/>
    </source>
</evidence>
<keyword evidence="2" id="KW-0678">Repressor</keyword>
<dbReference type="RefSeq" id="WP_284350837.1">
    <property type="nucleotide sequence ID" value="NZ_BRXS01000004.1"/>
</dbReference>
<keyword evidence="5 12" id="KW-0378">Hydrolase</keyword>
<dbReference type="PRINTS" id="PR00726">
    <property type="entry name" value="LEXASERPTASE"/>
</dbReference>
<name>A0AA37VF71_9BACT</name>
<dbReference type="GO" id="GO:0003677">
    <property type="term" value="F:DNA binding"/>
    <property type="evidence" value="ECO:0007669"/>
    <property type="project" value="UniProtKB-KW"/>
</dbReference>
<evidence type="ECO:0000256" key="2">
    <source>
        <dbReference type="ARBA" id="ARBA00022491"/>
    </source>
</evidence>
<dbReference type="InterPro" id="IPR036390">
    <property type="entry name" value="WH_DNA-bd_sf"/>
</dbReference>
<dbReference type="InterPro" id="IPR039418">
    <property type="entry name" value="LexA-like"/>
</dbReference>
<dbReference type="InterPro" id="IPR015927">
    <property type="entry name" value="Peptidase_S24_S26A/B/C"/>
</dbReference>
<dbReference type="GO" id="GO:0045892">
    <property type="term" value="P:negative regulation of DNA-templated transcription"/>
    <property type="evidence" value="ECO:0007669"/>
    <property type="project" value="InterPro"/>
</dbReference>
<dbReference type="SUPFAM" id="SSF46785">
    <property type="entry name" value="Winged helix' DNA-binding domain"/>
    <property type="match status" value="1"/>
</dbReference>
<dbReference type="EMBL" id="BRXS01000004">
    <property type="protein sequence ID" value="GLC26384.1"/>
    <property type="molecule type" value="Genomic_DNA"/>
</dbReference>
<evidence type="ECO:0000256" key="1">
    <source>
        <dbReference type="ARBA" id="ARBA00007484"/>
    </source>
</evidence>
<dbReference type="Proteomes" id="UP001161325">
    <property type="component" value="Unassembled WGS sequence"/>
</dbReference>
<gene>
    <name evidence="15" type="primary">lexA_1</name>
    <name evidence="15" type="ORF">rosag_28970</name>
</gene>
<dbReference type="GO" id="GO:0004252">
    <property type="term" value="F:serine-type endopeptidase activity"/>
    <property type="evidence" value="ECO:0007669"/>
    <property type="project" value="InterPro"/>
</dbReference>
<protein>
    <submittedName>
        <fullName evidence="15">LexA repressor</fullName>
    </submittedName>
</protein>
<dbReference type="InterPro" id="IPR006197">
    <property type="entry name" value="Peptidase_S24_LexA"/>
</dbReference>
<evidence type="ECO:0000256" key="5">
    <source>
        <dbReference type="ARBA" id="ARBA00022801"/>
    </source>
</evidence>
<dbReference type="PANTHER" id="PTHR33516">
    <property type="entry name" value="LEXA REPRESSOR"/>
    <property type="match status" value="1"/>
</dbReference>
<dbReference type="Gene3D" id="2.10.109.10">
    <property type="entry name" value="Umud Fragment, subunit A"/>
    <property type="match status" value="1"/>
</dbReference>
<dbReference type="GO" id="GO:0006508">
    <property type="term" value="P:proteolysis"/>
    <property type="evidence" value="ECO:0007669"/>
    <property type="project" value="InterPro"/>
</dbReference>
<accession>A0AA37VF71</accession>
<evidence type="ECO:0000259" key="14">
    <source>
        <dbReference type="Pfam" id="PF01726"/>
    </source>
</evidence>
<feature type="domain" description="LexA repressor DNA-binding" evidence="14">
    <location>
        <begin position="3"/>
        <end position="66"/>
    </location>
</feature>
<evidence type="ECO:0000256" key="3">
    <source>
        <dbReference type="ARBA" id="ARBA00022705"/>
    </source>
</evidence>
<keyword evidence="11" id="KW-0742">SOS response</keyword>
<evidence type="ECO:0000256" key="12">
    <source>
        <dbReference type="RuleBase" id="RU003991"/>
    </source>
</evidence>
<comment type="caution">
    <text evidence="15">The sequence shown here is derived from an EMBL/GenBank/DDBJ whole genome shotgun (WGS) entry which is preliminary data.</text>
</comment>
<dbReference type="CDD" id="cd06529">
    <property type="entry name" value="S24_LexA-like"/>
    <property type="match status" value="1"/>
</dbReference>
<keyword evidence="9" id="KW-0804">Transcription</keyword>
<dbReference type="PANTHER" id="PTHR33516:SF2">
    <property type="entry name" value="LEXA REPRESSOR-RELATED"/>
    <property type="match status" value="1"/>
</dbReference>
<dbReference type="InterPro" id="IPR036286">
    <property type="entry name" value="LexA/Signal_pep-like_sf"/>
</dbReference>
<keyword evidence="3" id="KW-0235">DNA replication</keyword>
<dbReference type="InterPro" id="IPR006199">
    <property type="entry name" value="LexA_DNA-bd_dom"/>
</dbReference>
<dbReference type="Pfam" id="PF00717">
    <property type="entry name" value="Peptidase_S24"/>
    <property type="match status" value="1"/>
</dbReference>